<dbReference type="PANTHER" id="PTHR43409">
    <property type="entry name" value="ANAEROBIC MAGNESIUM-PROTOPORPHYRIN IX MONOMETHYL ESTER CYCLASE-RELATED"/>
    <property type="match status" value="1"/>
</dbReference>
<keyword evidence="2" id="KW-0949">S-adenosyl-L-methionine</keyword>
<dbReference type="Pfam" id="PF04055">
    <property type="entry name" value="Radical_SAM"/>
    <property type="match status" value="1"/>
</dbReference>
<dbReference type="CDD" id="cd01335">
    <property type="entry name" value="Radical_SAM"/>
    <property type="match status" value="1"/>
</dbReference>
<keyword evidence="8" id="KW-1185">Reference proteome</keyword>
<organism evidence="7 8">
    <name type="scientific">Acidisarcina polymorpha</name>
    <dbReference type="NCBI Taxonomy" id="2211140"/>
    <lineage>
        <taxon>Bacteria</taxon>
        <taxon>Pseudomonadati</taxon>
        <taxon>Acidobacteriota</taxon>
        <taxon>Terriglobia</taxon>
        <taxon>Terriglobales</taxon>
        <taxon>Acidobacteriaceae</taxon>
        <taxon>Acidisarcina</taxon>
    </lineage>
</organism>
<evidence type="ECO:0000256" key="5">
    <source>
        <dbReference type="ARBA" id="ARBA00023014"/>
    </source>
</evidence>
<protein>
    <submittedName>
        <fullName evidence="7">Radical SAM domain protein</fullName>
    </submittedName>
</protein>
<dbReference type="EMBL" id="CP030840">
    <property type="protein sequence ID" value="AXC14612.1"/>
    <property type="molecule type" value="Genomic_DNA"/>
</dbReference>
<dbReference type="GO" id="GO:0003824">
    <property type="term" value="F:catalytic activity"/>
    <property type="evidence" value="ECO:0007669"/>
    <property type="project" value="InterPro"/>
</dbReference>
<dbReference type="InterPro" id="IPR007197">
    <property type="entry name" value="rSAM"/>
</dbReference>
<dbReference type="RefSeq" id="WP_114209351.1">
    <property type="nucleotide sequence ID" value="NZ_CP030840.1"/>
</dbReference>
<dbReference type="SMART" id="SM00729">
    <property type="entry name" value="Elp3"/>
    <property type="match status" value="1"/>
</dbReference>
<dbReference type="InterPro" id="IPR023404">
    <property type="entry name" value="rSAM_horseshoe"/>
</dbReference>
<feature type="domain" description="Radical SAM core" evidence="6">
    <location>
        <begin position="199"/>
        <end position="418"/>
    </location>
</feature>
<dbReference type="SFLD" id="SFLDS00029">
    <property type="entry name" value="Radical_SAM"/>
    <property type="match status" value="1"/>
</dbReference>
<dbReference type="PANTHER" id="PTHR43409:SF16">
    <property type="entry name" value="SLR0320 PROTEIN"/>
    <property type="match status" value="1"/>
</dbReference>
<accession>A0A2Z5G5X2</accession>
<dbReference type="GO" id="GO:0046872">
    <property type="term" value="F:metal ion binding"/>
    <property type="evidence" value="ECO:0007669"/>
    <property type="project" value="UniProtKB-KW"/>
</dbReference>
<dbReference type="Gene3D" id="3.80.30.20">
    <property type="entry name" value="tm_1862 like domain"/>
    <property type="match status" value="1"/>
</dbReference>
<evidence type="ECO:0000256" key="4">
    <source>
        <dbReference type="ARBA" id="ARBA00023004"/>
    </source>
</evidence>
<dbReference type="SFLD" id="SFLDG01082">
    <property type="entry name" value="B12-binding_domain_containing"/>
    <property type="match status" value="1"/>
</dbReference>
<dbReference type="AlphaFoldDB" id="A0A2Z5G5X2"/>
<evidence type="ECO:0000256" key="3">
    <source>
        <dbReference type="ARBA" id="ARBA00022723"/>
    </source>
</evidence>
<dbReference type="GO" id="GO:0051536">
    <property type="term" value="F:iron-sulfur cluster binding"/>
    <property type="evidence" value="ECO:0007669"/>
    <property type="project" value="UniProtKB-KW"/>
</dbReference>
<dbReference type="PROSITE" id="PS51918">
    <property type="entry name" value="RADICAL_SAM"/>
    <property type="match status" value="1"/>
</dbReference>
<dbReference type="Proteomes" id="UP000253606">
    <property type="component" value="Chromosome"/>
</dbReference>
<evidence type="ECO:0000256" key="1">
    <source>
        <dbReference type="ARBA" id="ARBA00001966"/>
    </source>
</evidence>
<dbReference type="Gene3D" id="3.40.50.280">
    <property type="entry name" value="Cobalamin-binding domain"/>
    <property type="match status" value="1"/>
</dbReference>
<keyword evidence="5" id="KW-0411">Iron-sulfur</keyword>
<dbReference type="NCBIfam" id="TIGR04295">
    <property type="entry name" value="B12_rSAM_oligo"/>
    <property type="match status" value="1"/>
</dbReference>
<evidence type="ECO:0000313" key="7">
    <source>
        <dbReference type="EMBL" id="AXC14612.1"/>
    </source>
</evidence>
<proteinExistence type="predicted"/>
<evidence type="ECO:0000256" key="2">
    <source>
        <dbReference type="ARBA" id="ARBA00022691"/>
    </source>
</evidence>
<keyword evidence="3" id="KW-0479">Metal-binding</keyword>
<dbReference type="OrthoDB" id="9801659at2"/>
<keyword evidence="4" id="KW-0408">Iron</keyword>
<dbReference type="InterPro" id="IPR006638">
    <property type="entry name" value="Elp3/MiaA/NifB-like_rSAM"/>
</dbReference>
<dbReference type="SUPFAM" id="SSF102114">
    <property type="entry name" value="Radical SAM enzymes"/>
    <property type="match status" value="1"/>
</dbReference>
<gene>
    <name evidence="7" type="ORF">ACPOL_5364</name>
</gene>
<reference evidence="7 8" key="1">
    <citation type="journal article" date="2018" name="Front. Microbiol.">
        <title>Hydrolytic Capabilities as a Key to Environmental Success: Chitinolytic and Cellulolytic Acidobacteria From Acidic Sub-arctic Soils and Boreal Peatlands.</title>
        <authorList>
            <person name="Belova S.E."/>
            <person name="Ravin N.V."/>
            <person name="Pankratov T.A."/>
            <person name="Rakitin A.L."/>
            <person name="Ivanova A.A."/>
            <person name="Beletsky A.V."/>
            <person name="Mardanov A.V."/>
            <person name="Sinninghe Damste J.S."/>
            <person name="Dedysh S.N."/>
        </authorList>
    </citation>
    <scope>NUCLEOTIDE SEQUENCE [LARGE SCALE GENOMIC DNA]</scope>
    <source>
        <strain evidence="7 8">SBC82</strain>
    </source>
</reference>
<dbReference type="InterPro" id="IPR027559">
    <property type="entry name" value="B12_rSAM_oligo"/>
</dbReference>
<evidence type="ECO:0000259" key="6">
    <source>
        <dbReference type="PROSITE" id="PS51918"/>
    </source>
</evidence>
<dbReference type="KEGG" id="abas:ACPOL_5364"/>
<dbReference type="InterPro" id="IPR051198">
    <property type="entry name" value="BchE-like"/>
</dbReference>
<dbReference type="GO" id="GO:0005829">
    <property type="term" value="C:cytosol"/>
    <property type="evidence" value="ECO:0007669"/>
    <property type="project" value="TreeGrafter"/>
</dbReference>
<sequence>MKYALINPLWSFEGSTYFGCREPHFPLELLSARNFLRKAGHEVLLLDAWMLEISIEECKAALDAFQEDFLVIPSAPSYLFWRCPQPELRLVREWILGLDRPSQTVVIGPHGSVTPRATMDKTGCDIVLRGEPDETLPQLANMPWELIPGCCWRDPSGSFRISPGLGTVDMSALQTLDYSDYPVERHLHKHHIFPGNGADHLTRGAEVEFARGCPYSCTFCNKTLFRNKYRERSLSSVLSEIDQLIGRGVDYIYFIDEIFGVGKQVRTLLEEISQRPVSIGFQSRVDLWDEQSLDLLAKAHCVSFECGVESLTEAGRDAMNKNCRLSTDRIGELLIYARQRIPWVQANLIKTPEDDPTTVATWQARLKAEGVWVSEPVPMFPFPGSPEYVSTFGAQPDDQAWERAHDYYLNLFNRSFSDIQEQQPKPLRELECVSC</sequence>
<name>A0A2Z5G5X2_9BACT</name>
<evidence type="ECO:0000313" key="8">
    <source>
        <dbReference type="Proteomes" id="UP000253606"/>
    </source>
</evidence>
<comment type="cofactor">
    <cofactor evidence="1">
        <name>[4Fe-4S] cluster</name>
        <dbReference type="ChEBI" id="CHEBI:49883"/>
    </cofactor>
</comment>
<dbReference type="InterPro" id="IPR058240">
    <property type="entry name" value="rSAM_sf"/>
</dbReference>